<sequence>MKQYLIDGLSPQDHERLKAYLDEHHGPCDLGAIYWIKLEQALLTPLQQEHTLCAPHFFALELGRDYLSCELLVRIKTNIKCDCMGYATLEQREWLMEFADGLLDTLRITV</sequence>
<dbReference type="HOGENOM" id="CLU_172413_0_0_7"/>
<dbReference type="eggNOG" id="ENOG50337H4">
    <property type="taxonomic scope" value="Bacteria"/>
</dbReference>
<name>C0QB01_DESAH</name>
<dbReference type="Proteomes" id="UP000000442">
    <property type="component" value="Chromosome"/>
</dbReference>
<dbReference type="OrthoDB" id="5459426at2"/>
<keyword evidence="2" id="KW-1185">Reference proteome</keyword>
<proteinExistence type="predicted"/>
<accession>C0QB01</accession>
<dbReference type="RefSeq" id="WP_015903587.1">
    <property type="nucleotide sequence ID" value="NC_012108.1"/>
</dbReference>
<protein>
    <submittedName>
        <fullName evidence="1">Uncharacterized protein</fullName>
    </submittedName>
</protein>
<evidence type="ECO:0000313" key="2">
    <source>
        <dbReference type="Proteomes" id="UP000000442"/>
    </source>
</evidence>
<evidence type="ECO:0000313" key="1">
    <source>
        <dbReference type="EMBL" id="ACN14800.1"/>
    </source>
</evidence>
<dbReference type="KEGG" id="dat:HRM2_16930"/>
<organism evidence="1 2">
    <name type="scientific">Desulforapulum autotrophicum (strain ATCC 43914 / DSM 3382 / VKM B-1955 / HRM2)</name>
    <name type="common">Desulfobacterium autotrophicum</name>
    <dbReference type="NCBI Taxonomy" id="177437"/>
    <lineage>
        <taxon>Bacteria</taxon>
        <taxon>Pseudomonadati</taxon>
        <taxon>Thermodesulfobacteriota</taxon>
        <taxon>Desulfobacteria</taxon>
        <taxon>Desulfobacterales</taxon>
        <taxon>Desulfobacteraceae</taxon>
        <taxon>Desulforapulum</taxon>
    </lineage>
</organism>
<gene>
    <name evidence="1" type="ordered locus">HRM2_16930</name>
</gene>
<dbReference type="EMBL" id="CP001087">
    <property type="protein sequence ID" value="ACN14800.1"/>
    <property type="molecule type" value="Genomic_DNA"/>
</dbReference>
<reference evidence="1 2" key="1">
    <citation type="journal article" date="2009" name="Environ. Microbiol.">
        <title>Genome sequence of Desulfobacterium autotrophicum HRM2, a marine sulfate reducer oxidizing organic carbon completely to carbon dioxide.</title>
        <authorList>
            <person name="Strittmatter A.W."/>
            <person name="Liesegang H."/>
            <person name="Rabus R."/>
            <person name="Decker I."/>
            <person name="Amann J."/>
            <person name="Andres S."/>
            <person name="Henne A."/>
            <person name="Fricke W.F."/>
            <person name="Martinez-Arias R."/>
            <person name="Bartels D."/>
            <person name="Goesmann A."/>
            <person name="Krause L."/>
            <person name="Puehler A."/>
            <person name="Klenk H.P."/>
            <person name="Richter M."/>
            <person name="Schuler M."/>
            <person name="Gloeckner F.O."/>
            <person name="Meyerdierks A."/>
            <person name="Gottschalk G."/>
            <person name="Amann R."/>
        </authorList>
    </citation>
    <scope>NUCLEOTIDE SEQUENCE [LARGE SCALE GENOMIC DNA]</scope>
    <source>
        <strain evidence="2">ATCC 43914 / DSM 3382 / HRM2</strain>
    </source>
</reference>
<dbReference type="AlphaFoldDB" id="C0QB01"/>
<dbReference type="STRING" id="177437.HRM2_16930"/>